<organism evidence="1">
    <name type="scientific">bioreactor metagenome</name>
    <dbReference type="NCBI Taxonomy" id="1076179"/>
    <lineage>
        <taxon>unclassified sequences</taxon>
        <taxon>metagenomes</taxon>
        <taxon>ecological metagenomes</taxon>
    </lineage>
</organism>
<protein>
    <submittedName>
        <fullName evidence="1">Uncharacterized protein</fullName>
    </submittedName>
</protein>
<evidence type="ECO:0000313" key="1">
    <source>
        <dbReference type="EMBL" id="MPM63756.1"/>
    </source>
</evidence>
<comment type="caution">
    <text evidence="1">The sequence shown here is derived from an EMBL/GenBank/DDBJ whole genome shotgun (WGS) entry which is preliminary data.</text>
</comment>
<sequence length="139" mass="14609">MGCLPGGSGKVLIAPAAVSSPGQYKGLFIRHIFDNFICGSVPYDGAAGDFKDERFSVFSAGAFAGAIGSVFGRVFTLISEIHKSGHVVVDRENHVAAPAAVTAVRAAGRHIFFPMEGNGAVAARPRFHRDVSRVDKVGH</sequence>
<name>A0A645BF68_9ZZZZ</name>
<reference evidence="1" key="1">
    <citation type="submission" date="2019-08" db="EMBL/GenBank/DDBJ databases">
        <authorList>
            <person name="Kucharzyk K."/>
            <person name="Murdoch R.W."/>
            <person name="Higgins S."/>
            <person name="Loffler F."/>
        </authorList>
    </citation>
    <scope>NUCLEOTIDE SEQUENCE</scope>
</reference>
<dbReference type="AlphaFoldDB" id="A0A645BF68"/>
<gene>
    <name evidence="1" type="ORF">SDC9_110639</name>
</gene>
<proteinExistence type="predicted"/>
<dbReference type="EMBL" id="VSSQ01019586">
    <property type="protein sequence ID" value="MPM63756.1"/>
    <property type="molecule type" value="Genomic_DNA"/>
</dbReference>
<accession>A0A645BF68</accession>